<dbReference type="InterPro" id="IPR027463">
    <property type="entry name" value="AcrB_DN_DC_subdom"/>
</dbReference>
<dbReference type="InterPro" id="IPR004764">
    <property type="entry name" value="MdtF-like"/>
</dbReference>
<gene>
    <name evidence="10" type="ORF">RG47T_2234</name>
</gene>
<dbReference type="PANTHER" id="PTHR32063">
    <property type="match status" value="1"/>
</dbReference>
<dbReference type="InterPro" id="IPR001036">
    <property type="entry name" value="Acrflvin-R"/>
</dbReference>
<name>A0A1Q5ZYF2_9SPHI</name>
<dbReference type="PANTHER" id="PTHR32063:SF11">
    <property type="entry name" value="CATION OR DRUG EFFLUX SYSTEM PROTEIN"/>
    <property type="match status" value="1"/>
</dbReference>
<keyword evidence="11" id="KW-1185">Reference proteome</keyword>
<keyword evidence="7 9" id="KW-1133">Transmembrane helix</keyword>
<dbReference type="FunFam" id="3.30.70.1430:FF:000001">
    <property type="entry name" value="Efflux pump membrane transporter"/>
    <property type="match status" value="1"/>
</dbReference>
<keyword evidence="3" id="KW-0813">Transport</keyword>
<evidence type="ECO:0000256" key="9">
    <source>
        <dbReference type="SAM" id="Phobius"/>
    </source>
</evidence>
<feature type="transmembrane region" description="Helical" evidence="9">
    <location>
        <begin position="12"/>
        <end position="33"/>
    </location>
</feature>
<reference evidence="10 11" key="1">
    <citation type="submission" date="2016-11" db="EMBL/GenBank/DDBJ databases">
        <title>Whole Genome Sequencing of Mucilaginibacter polytrichastri RG4-7(T) isolated from the moss sample.</title>
        <authorList>
            <person name="Li Y."/>
        </authorList>
    </citation>
    <scope>NUCLEOTIDE SEQUENCE [LARGE SCALE GENOMIC DNA]</scope>
    <source>
        <strain evidence="10 11">RG4-7</strain>
    </source>
</reference>
<dbReference type="NCBIfam" id="NF000282">
    <property type="entry name" value="RND_permease_1"/>
    <property type="match status" value="1"/>
</dbReference>
<dbReference type="Gene3D" id="3.30.70.1440">
    <property type="entry name" value="Multidrug efflux transporter AcrB pore domain"/>
    <property type="match status" value="1"/>
</dbReference>
<evidence type="ECO:0000256" key="8">
    <source>
        <dbReference type="ARBA" id="ARBA00023136"/>
    </source>
</evidence>
<keyword evidence="8 9" id="KW-0472">Membrane</keyword>
<evidence type="ECO:0000256" key="4">
    <source>
        <dbReference type="ARBA" id="ARBA00022475"/>
    </source>
</evidence>
<keyword evidence="5" id="KW-0997">Cell inner membrane</keyword>
<dbReference type="EMBL" id="MPPL01000001">
    <property type="protein sequence ID" value="OKS86777.1"/>
    <property type="molecule type" value="Genomic_DNA"/>
</dbReference>
<proteinExistence type="inferred from homology"/>
<evidence type="ECO:0000256" key="7">
    <source>
        <dbReference type="ARBA" id="ARBA00022989"/>
    </source>
</evidence>
<feature type="transmembrane region" description="Helical" evidence="9">
    <location>
        <begin position="973"/>
        <end position="994"/>
    </location>
</feature>
<dbReference type="Gene3D" id="3.30.70.1320">
    <property type="entry name" value="Multidrug efflux transporter AcrB pore domain like"/>
    <property type="match status" value="1"/>
</dbReference>
<dbReference type="STRING" id="1302689.RG47T_2234"/>
<feature type="transmembrane region" description="Helical" evidence="9">
    <location>
        <begin position="472"/>
        <end position="499"/>
    </location>
</feature>
<dbReference type="FunFam" id="1.20.1640.10:FF:000001">
    <property type="entry name" value="Efflux pump membrane transporter"/>
    <property type="match status" value="1"/>
</dbReference>
<feature type="transmembrane region" description="Helical" evidence="9">
    <location>
        <begin position="877"/>
        <end position="895"/>
    </location>
</feature>
<dbReference type="GO" id="GO:0015562">
    <property type="term" value="F:efflux transmembrane transporter activity"/>
    <property type="evidence" value="ECO:0007669"/>
    <property type="project" value="InterPro"/>
</dbReference>
<feature type="transmembrane region" description="Helical" evidence="9">
    <location>
        <begin position="396"/>
        <end position="415"/>
    </location>
</feature>
<dbReference type="OrthoDB" id="9758234at2"/>
<protein>
    <submittedName>
        <fullName evidence="10">Efflux pump membrane transporter BepE</fullName>
    </submittedName>
</protein>
<dbReference type="Gene3D" id="3.30.70.1430">
    <property type="entry name" value="Multidrug efflux transporter AcrB pore domain"/>
    <property type="match status" value="2"/>
</dbReference>
<keyword evidence="6 9" id="KW-0812">Transmembrane</keyword>
<evidence type="ECO:0000256" key="6">
    <source>
        <dbReference type="ARBA" id="ARBA00022692"/>
    </source>
</evidence>
<dbReference type="Gene3D" id="3.30.2090.10">
    <property type="entry name" value="Multidrug efflux transporter AcrB TolC docking domain, DN and DC subdomains"/>
    <property type="match status" value="2"/>
</dbReference>
<evidence type="ECO:0000256" key="3">
    <source>
        <dbReference type="ARBA" id="ARBA00022448"/>
    </source>
</evidence>
<accession>A0A1Q5ZYF2</accession>
<feature type="transmembrane region" description="Helical" evidence="9">
    <location>
        <begin position="540"/>
        <end position="559"/>
    </location>
</feature>
<dbReference type="NCBIfam" id="TIGR00915">
    <property type="entry name" value="2A0602"/>
    <property type="match status" value="1"/>
</dbReference>
<dbReference type="SUPFAM" id="SSF82693">
    <property type="entry name" value="Multidrug efflux transporter AcrB pore domain, PN1, PN2, PC1 and PC2 subdomains"/>
    <property type="match status" value="4"/>
</dbReference>
<dbReference type="Gene3D" id="1.20.1640.10">
    <property type="entry name" value="Multidrug efflux transporter AcrB transmembrane domain"/>
    <property type="match status" value="2"/>
</dbReference>
<feature type="transmembrane region" description="Helical" evidence="9">
    <location>
        <begin position="436"/>
        <end position="460"/>
    </location>
</feature>
<feature type="transmembrane region" description="Helical" evidence="9">
    <location>
        <begin position="368"/>
        <end position="390"/>
    </location>
</feature>
<evidence type="ECO:0000313" key="11">
    <source>
        <dbReference type="Proteomes" id="UP000186720"/>
    </source>
</evidence>
<comment type="subcellular location">
    <subcellularLocation>
        <location evidence="1">Cell inner membrane</location>
        <topology evidence="1">Multi-pass membrane protein</topology>
    </subcellularLocation>
</comment>
<evidence type="ECO:0000313" key="10">
    <source>
        <dbReference type="EMBL" id="OKS86777.1"/>
    </source>
</evidence>
<comment type="similarity">
    <text evidence="2">Belongs to the resistance-nodulation-cell division (RND) (TC 2.A.6) family.</text>
</comment>
<feature type="transmembrane region" description="Helical" evidence="9">
    <location>
        <begin position="1006"/>
        <end position="1032"/>
    </location>
</feature>
<dbReference type="PRINTS" id="PR00702">
    <property type="entry name" value="ACRIFLAVINRP"/>
</dbReference>
<dbReference type="GO" id="GO:0009636">
    <property type="term" value="P:response to toxic substance"/>
    <property type="evidence" value="ECO:0007669"/>
    <property type="project" value="UniProtKB-ARBA"/>
</dbReference>
<feature type="transmembrane region" description="Helical" evidence="9">
    <location>
        <begin position="929"/>
        <end position="952"/>
    </location>
</feature>
<comment type="caution">
    <text evidence="10">The sequence shown here is derived from an EMBL/GenBank/DDBJ whole genome shotgun (WGS) entry which is preliminary data.</text>
</comment>
<organism evidence="10 11">
    <name type="scientific">Mucilaginibacter polytrichastri</name>
    <dbReference type="NCBI Taxonomy" id="1302689"/>
    <lineage>
        <taxon>Bacteria</taxon>
        <taxon>Pseudomonadati</taxon>
        <taxon>Bacteroidota</taxon>
        <taxon>Sphingobacteriia</taxon>
        <taxon>Sphingobacteriales</taxon>
        <taxon>Sphingobacteriaceae</taxon>
        <taxon>Mucilaginibacter</taxon>
    </lineage>
</organism>
<dbReference type="SUPFAM" id="SSF82866">
    <property type="entry name" value="Multidrug efflux transporter AcrB transmembrane domain"/>
    <property type="match status" value="2"/>
</dbReference>
<evidence type="ECO:0000256" key="2">
    <source>
        <dbReference type="ARBA" id="ARBA00010942"/>
    </source>
</evidence>
<dbReference type="AlphaFoldDB" id="A0A1Q5ZYF2"/>
<dbReference type="RefSeq" id="WP_074489472.1">
    <property type="nucleotide sequence ID" value="NZ_FPAM01000019.1"/>
</dbReference>
<feature type="transmembrane region" description="Helical" evidence="9">
    <location>
        <begin position="342"/>
        <end position="361"/>
    </location>
</feature>
<dbReference type="SUPFAM" id="SSF82714">
    <property type="entry name" value="Multidrug efflux transporter AcrB TolC docking domain, DN and DC subdomains"/>
    <property type="match status" value="2"/>
</dbReference>
<sequence>MIADTFIRRPVTAIVISIVIVVVGLLAMSSLPIGQYPEITPPTAQVTATYTGADALTVEQTVATPIEVQVNGTPGMTYLQSNSSGNGQMSMTVNFEVGTDINIAALDVQNRVGIATPTLPQEVQRLGLTVRKRNPSILMLVAIYSPKGEHNVTFLDNYTNVFIRDALLRTKGVGDVFTRADDFSMRIWLKPDKLAALGMTAADVTGALTEQNVQVAAGTVGAPPQEKGQTFEYTVLTKGRLVQPAEFENVIVRTQPGNGSVVHLKDVARVELGKFNYAGNSFVDGKRASYLLVYQAPNSNSLATADGVYATMEQLKKSFPAGIDYVVPFESVTVVKVSVGEVVETLVIALALVIIVVFIFLQSWRATLIPVLAIPVSIIGTFIFFIPLGFTINTLTLFGFVLAIGIVVDDAIVVVEAVQHYIDHEKMSPREATEHAMADISAPVIAIALILGAVFVPVGFVPGIVGRLYQQFAITIAISVLISAFIALSLTPALCTILLKPHDADKKKNFLDKFFDAFNGWFDRVTNKYRNGVDRSIKNYKLVGIILLCIIIGTVLLFGKKPSGFIPTEDDGRVYITYDLPEASSTQRTVEVLHQMMKVLDSIPAIGHYAALGGLNAVNFASKSNSATIFVQLKPWEKREEKKDQLFALVGTLQKRLARFKEANVIVIPPPAIPGLGSTAGFSFILEEKEAGGDIKNFEQVLQNYIAAVNKRPEIAKAFTFFTARTPAYQLTIDREKAKRMGVLVSDINTALQTYMGSAYINDFTIYGRNFHVVAQADTNYRTNIQNIGQYFVRNQAGTMVPLSTVTSYKIIENAPLISHYNLFRSAEIDGNPAPGYSSGDALKALEEVAASTLPQGYGYEFSGLSREEKLSGSKTIYIFILSIGFVFLFLAALYESWSVPFSVLLAVPLGAFGAILFLTFQSTLTNNVYAQIGLITLIGLSAKNAILIVEFAKERVDGGMDLEQATLDAVRLRLRPIIMTSLAFILGVAPLLFASGAGAEARKTIGWTVFGGMLAATSMAIFIVPVLFFVITRFAYGEKKLKELQEAHKDDQKKFSEH</sequence>
<dbReference type="GO" id="GO:0005886">
    <property type="term" value="C:plasma membrane"/>
    <property type="evidence" value="ECO:0007669"/>
    <property type="project" value="UniProtKB-SubCell"/>
</dbReference>
<dbReference type="Proteomes" id="UP000186720">
    <property type="component" value="Unassembled WGS sequence"/>
</dbReference>
<dbReference type="GO" id="GO:0042910">
    <property type="term" value="F:xenobiotic transmembrane transporter activity"/>
    <property type="evidence" value="ECO:0007669"/>
    <property type="project" value="TreeGrafter"/>
</dbReference>
<keyword evidence="4" id="KW-1003">Cell membrane</keyword>
<evidence type="ECO:0000256" key="1">
    <source>
        <dbReference type="ARBA" id="ARBA00004429"/>
    </source>
</evidence>
<dbReference type="Pfam" id="PF00873">
    <property type="entry name" value="ACR_tran"/>
    <property type="match status" value="1"/>
</dbReference>
<feature type="transmembrane region" description="Helical" evidence="9">
    <location>
        <begin position="902"/>
        <end position="923"/>
    </location>
</feature>
<evidence type="ECO:0000256" key="5">
    <source>
        <dbReference type="ARBA" id="ARBA00022519"/>
    </source>
</evidence>